<reference evidence="2" key="1">
    <citation type="submission" date="2016-09" db="EMBL/GenBank/DDBJ databases">
        <authorList>
            <person name="Varghese N."/>
            <person name="Submissions S."/>
        </authorList>
    </citation>
    <scope>NUCLEOTIDE SEQUENCE [LARGE SCALE GENOMIC DNA]</scope>
    <source>
        <strain evidence="2">TNe-862</strain>
    </source>
</reference>
<keyword evidence="2" id="KW-1185">Reference proteome</keyword>
<protein>
    <submittedName>
        <fullName evidence="1">Uncharacterized protein</fullName>
    </submittedName>
</protein>
<name>A0A1G6MBL8_9BURK</name>
<gene>
    <name evidence="1" type="ORF">SAMN05421548_107183</name>
</gene>
<evidence type="ECO:0000313" key="1">
    <source>
        <dbReference type="EMBL" id="SDC52674.1"/>
    </source>
</evidence>
<organism evidence="1 2">
    <name type="scientific">Paraburkholderia lycopersici</name>
    <dbReference type="NCBI Taxonomy" id="416944"/>
    <lineage>
        <taxon>Bacteria</taxon>
        <taxon>Pseudomonadati</taxon>
        <taxon>Pseudomonadota</taxon>
        <taxon>Betaproteobacteria</taxon>
        <taxon>Burkholderiales</taxon>
        <taxon>Burkholderiaceae</taxon>
        <taxon>Paraburkholderia</taxon>
    </lineage>
</organism>
<dbReference type="AlphaFoldDB" id="A0A1G6MBL8"/>
<dbReference type="EMBL" id="FMYQ01000007">
    <property type="protein sequence ID" value="SDC52674.1"/>
    <property type="molecule type" value="Genomic_DNA"/>
</dbReference>
<dbReference type="Proteomes" id="UP000198908">
    <property type="component" value="Unassembled WGS sequence"/>
</dbReference>
<accession>A0A1G6MBL8</accession>
<proteinExistence type="predicted"/>
<evidence type="ECO:0000313" key="2">
    <source>
        <dbReference type="Proteomes" id="UP000198908"/>
    </source>
</evidence>
<sequence length="38" mass="4633">MRVTNWILVLECAYMEFSSWRGKNVYRRTVAYDSVVWC</sequence>